<gene>
    <name evidence="1" type="ORF">LCGC14_2157990</name>
</gene>
<accession>A0A0F9EFT3</accession>
<sequence>MLNFENSPIIPVIDDQDNPLKIPIKINSNTIYVRLWKINVGNANIYLIDTNVEENTPWDRELSASKTVLDKLLEVKGHEFLANSMGEVITGCLLESGLSMSDIMKNLEICISATILNQELV</sequence>
<dbReference type="PANTHER" id="PTHR42655">
    <property type="entry name" value="GLYCOGEN PHOSPHORYLASE"/>
    <property type="match status" value="1"/>
</dbReference>
<dbReference type="EMBL" id="LAZR01027629">
    <property type="protein sequence ID" value="KKL65136.1"/>
    <property type="molecule type" value="Genomic_DNA"/>
</dbReference>
<organism evidence="1">
    <name type="scientific">marine sediment metagenome</name>
    <dbReference type="NCBI Taxonomy" id="412755"/>
    <lineage>
        <taxon>unclassified sequences</taxon>
        <taxon>metagenomes</taxon>
        <taxon>ecological metagenomes</taxon>
    </lineage>
</organism>
<comment type="caution">
    <text evidence="1">The sequence shown here is derived from an EMBL/GenBank/DDBJ whole genome shotgun (WGS) entry which is preliminary data.</text>
</comment>
<dbReference type="InterPro" id="IPR052182">
    <property type="entry name" value="Glycogen/Maltodextrin_Phosph"/>
</dbReference>
<dbReference type="PANTHER" id="PTHR42655:SF1">
    <property type="entry name" value="GLYCOGEN PHOSPHORYLASE"/>
    <property type="match status" value="1"/>
</dbReference>
<reference evidence="1" key="1">
    <citation type="journal article" date="2015" name="Nature">
        <title>Complex archaea that bridge the gap between prokaryotes and eukaryotes.</title>
        <authorList>
            <person name="Spang A."/>
            <person name="Saw J.H."/>
            <person name="Jorgensen S.L."/>
            <person name="Zaremba-Niedzwiedzka K."/>
            <person name="Martijn J."/>
            <person name="Lind A.E."/>
            <person name="van Eijk R."/>
            <person name="Schleper C."/>
            <person name="Guy L."/>
            <person name="Ettema T.J."/>
        </authorList>
    </citation>
    <scope>NUCLEOTIDE SEQUENCE</scope>
</reference>
<evidence type="ECO:0000313" key="1">
    <source>
        <dbReference type="EMBL" id="KKL65136.1"/>
    </source>
</evidence>
<proteinExistence type="predicted"/>
<name>A0A0F9EFT3_9ZZZZ</name>
<protein>
    <submittedName>
        <fullName evidence="1">Uncharacterized protein</fullName>
    </submittedName>
</protein>
<dbReference type="AlphaFoldDB" id="A0A0F9EFT3"/>